<evidence type="ECO:0000313" key="3">
    <source>
        <dbReference type="Proteomes" id="UP000194800"/>
    </source>
</evidence>
<dbReference type="Proteomes" id="UP000194800">
    <property type="component" value="Unassembled WGS sequence"/>
</dbReference>
<feature type="transmembrane region" description="Helical" evidence="1">
    <location>
        <begin position="58"/>
        <end position="79"/>
    </location>
</feature>
<accession>A0ABX3YT48</accession>
<comment type="caution">
    <text evidence="2">The sequence shown here is derived from an EMBL/GenBank/DDBJ whole genome shotgun (WGS) entry which is preliminary data.</text>
</comment>
<keyword evidence="1" id="KW-0472">Membrane</keyword>
<feature type="transmembrane region" description="Helical" evidence="1">
    <location>
        <begin position="85"/>
        <end position="112"/>
    </location>
</feature>
<feature type="transmembrane region" description="Helical" evidence="1">
    <location>
        <begin position="13"/>
        <end position="46"/>
    </location>
</feature>
<keyword evidence="3" id="KW-1185">Reference proteome</keyword>
<evidence type="ECO:0000313" key="2">
    <source>
        <dbReference type="EMBL" id="OTQ08090.1"/>
    </source>
</evidence>
<evidence type="ECO:0000256" key="1">
    <source>
        <dbReference type="SAM" id="Phobius"/>
    </source>
</evidence>
<organism evidence="2 3">
    <name type="scientific">Gilliamella apicola</name>
    <dbReference type="NCBI Taxonomy" id="1196095"/>
    <lineage>
        <taxon>Bacteria</taxon>
        <taxon>Pseudomonadati</taxon>
        <taxon>Pseudomonadota</taxon>
        <taxon>Gammaproteobacteria</taxon>
        <taxon>Orbales</taxon>
        <taxon>Orbaceae</taxon>
        <taxon>Gilliamella</taxon>
    </lineage>
</organism>
<proteinExistence type="predicted"/>
<dbReference type="EMBL" id="NART01000110">
    <property type="protein sequence ID" value="OTQ08090.1"/>
    <property type="molecule type" value="Genomic_DNA"/>
</dbReference>
<protein>
    <submittedName>
        <fullName evidence="2">Uncharacterized protein</fullName>
    </submittedName>
</protein>
<name>A0ABX3YT48_9GAMM</name>
<feature type="non-terminal residue" evidence="2">
    <location>
        <position position="1"/>
    </location>
</feature>
<sequence length="128" mass="13384">AVSFGFVELFDAYFAQTVFGIVMIVLGSTDALFTGSSAVLVVAVVVPSEMQELVTANQVVVAVVLSVFAVQQVGSGIILQGFPVSLIAAAFDSASVIIAVIGLPVFAVFFAYQPVEVVTLRIMLIIKV</sequence>
<keyword evidence="1" id="KW-1133">Transmembrane helix</keyword>
<dbReference type="RefSeq" id="WP_172398020.1">
    <property type="nucleotide sequence ID" value="NZ_MZNE01000118.1"/>
</dbReference>
<gene>
    <name evidence="2" type="ORF">B6C91_13390</name>
</gene>
<reference evidence="2 3" key="1">
    <citation type="submission" date="2017-03" db="EMBL/GenBank/DDBJ databases">
        <title>Comparative genomics of honeybee gut symbionts reveal geographically distinct and subgroup specific antibiotic resistance.</title>
        <authorList>
            <person name="Ludvigsen J."/>
            <person name="Porcellato D."/>
            <person name="Labee-Lund T.M."/>
            <person name="Amdam G.V."/>
            <person name="Rudi K."/>
        </authorList>
    </citation>
    <scope>NUCLEOTIDE SEQUENCE [LARGE SCALE GENOMIC DNA]</scope>
    <source>
        <strain evidence="2 3">A-9-12</strain>
    </source>
</reference>
<keyword evidence="1" id="KW-0812">Transmembrane</keyword>